<protein>
    <submittedName>
        <fullName evidence="1">Uncharacterized protein</fullName>
    </submittedName>
</protein>
<accession>A0ABW2KRX8</accession>
<proteinExistence type="predicted"/>
<organism evidence="1 2">
    <name type="scientific">Rhodocista pekingensis</name>
    <dbReference type="NCBI Taxonomy" id="201185"/>
    <lineage>
        <taxon>Bacteria</taxon>
        <taxon>Pseudomonadati</taxon>
        <taxon>Pseudomonadota</taxon>
        <taxon>Alphaproteobacteria</taxon>
        <taxon>Rhodospirillales</taxon>
        <taxon>Azospirillaceae</taxon>
        <taxon>Rhodocista</taxon>
    </lineage>
</organism>
<dbReference type="EMBL" id="JBHTCM010000004">
    <property type="protein sequence ID" value="MFC7331892.1"/>
    <property type="molecule type" value="Genomic_DNA"/>
</dbReference>
<evidence type="ECO:0000313" key="2">
    <source>
        <dbReference type="Proteomes" id="UP001596456"/>
    </source>
</evidence>
<reference evidence="2" key="1">
    <citation type="journal article" date="2019" name="Int. J. Syst. Evol. Microbiol.">
        <title>The Global Catalogue of Microorganisms (GCM) 10K type strain sequencing project: providing services to taxonomists for standard genome sequencing and annotation.</title>
        <authorList>
            <consortium name="The Broad Institute Genomics Platform"/>
            <consortium name="The Broad Institute Genome Sequencing Center for Infectious Disease"/>
            <person name="Wu L."/>
            <person name="Ma J."/>
        </authorList>
    </citation>
    <scope>NUCLEOTIDE SEQUENCE [LARGE SCALE GENOMIC DNA]</scope>
    <source>
        <strain evidence="2">CGMCC 1.16275</strain>
    </source>
</reference>
<sequence>MTPTRFADLLDRLGPCLETWPDHERTAALALLDSSEAARRDLEAATLLADILPDLPTLEAGASLRRAVLALPLEHPRTVAQPGLVAWLGSVFAAPWKQWTAGFGSAVACGLVGFMLGYGGHVAIPGVTPVTDQTADTDLVTALTTDLPDLDSWP</sequence>
<dbReference type="RefSeq" id="WP_377355956.1">
    <property type="nucleotide sequence ID" value="NZ_JBHTCM010000004.1"/>
</dbReference>
<gene>
    <name evidence="1" type="ORF">ACFQPS_01830</name>
</gene>
<comment type="caution">
    <text evidence="1">The sequence shown here is derived from an EMBL/GenBank/DDBJ whole genome shotgun (WGS) entry which is preliminary data.</text>
</comment>
<keyword evidence="2" id="KW-1185">Reference proteome</keyword>
<name>A0ABW2KRX8_9PROT</name>
<dbReference type="Proteomes" id="UP001596456">
    <property type="component" value="Unassembled WGS sequence"/>
</dbReference>
<evidence type="ECO:0000313" key="1">
    <source>
        <dbReference type="EMBL" id="MFC7331892.1"/>
    </source>
</evidence>